<dbReference type="InterPro" id="IPR002937">
    <property type="entry name" value="Amino_oxidase"/>
</dbReference>
<dbReference type="InterPro" id="IPR036188">
    <property type="entry name" value="FAD/NAD-bd_sf"/>
</dbReference>
<accession>A0A157RII0</accession>
<dbReference type="AlphaFoldDB" id="A0A157RII0"/>
<dbReference type="EC" id="1.14.99.-" evidence="2"/>
<dbReference type="EC" id="1.3.5.5" evidence="2"/>
<dbReference type="PANTHER" id="PTHR42923:SF47">
    <property type="entry name" value="BLR3003 PROTEIN"/>
    <property type="match status" value="1"/>
</dbReference>
<name>A0A157RII0_9BORD</name>
<dbReference type="OrthoDB" id="7849608at2"/>
<dbReference type="NCBIfam" id="TIGR03467">
    <property type="entry name" value="HpnE"/>
    <property type="match status" value="1"/>
</dbReference>
<evidence type="ECO:0000313" key="2">
    <source>
        <dbReference type="EMBL" id="SAI57807.1"/>
    </source>
</evidence>
<reference evidence="2 3" key="1">
    <citation type="submission" date="2016-03" db="EMBL/GenBank/DDBJ databases">
        <authorList>
            <consortium name="Pathogen Informatics"/>
        </authorList>
    </citation>
    <scope>NUCLEOTIDE SEQUENCE [LARGE SCALE GENOMIC DNA]</scope>
    <source>
        <strain evidence="2 3">NCTC13364</strain>
    </source>
</reference>
<dbReference type="Pfam" id="PF01593">
    <property type="entry name" value="Amino_oxidase"/>
    <property type="match status" value="1"/>
</dbReference>
<feature type="domain" description="Amine oxidase" evidence="1">
    <location>
        <begin position="11"/>
        <end position="435"/>
    </location>
</feature>
<dbReference type="PANTHER" id="PTHR42923">
    <property type="entry name" value="PROTOPORPHYRINOGEN OXIDASE"/>
    <property type="match status" value="1"/>
</dbReference>
<dbReference type="Gene3D" id="3.50.50.60">
    <property type="entry name" value="FAD/NAD(P)-binding domain"/>
    <property type="match status" value="1"/>
</dbReference>
<organism evidence="2 3">
    <name type="scientific">Bordetella ansorpii</name>
    <dbReference type="NCBI Taxonomy" id="288768"/>
    <lineage>
        <taxon>Bacteria</taxon>
        <taxon>Pseudomonadati</taxon>
        <taxon>Pseudomonadota</taxon>
        <taxon>Betaproteobacteria</taxon>
        <taxon>Burkholderiales</taxon>
        <taxon>Alcaligenaceae</taxon>
        <taxon>Bordetella</taxon>
    </lineage>
</organism>
<dbReference type="RefSeq" id="WP_066420442.1">
    <property type="nucleotide sequence ID" value="NZ_FKBS01000029.1"/>
</dbReference>
<dbReference type="InterPro" id="IPR050464">
    <property type="entry name" value="Zeta_carotene_desat/Oxidored"/>
</dbReference>
<evidence type="ECO:0000259" key="1">
    <source>
        <dbReference type="Pfam" id="PF01593"/>
    </source>
</evidence>
<dbReference type="GO" id="GO:0016491">
    <property type="term" value="F:oxidoreductase activity"/>
    <property type="evidence" value="ECO:0007669"/>
    <property type="project" value="UniProtKB-KW"/>
</dbReference>
<proteinExistence type="predicted"/>
<sequence length="447" mass="47848">MKAAIIGAGWAGLAAAAALRDAGATVTVFEAGRTPGGRARRVVHPEFGDGLDNGQHILLGAYTQTLALMRRLGRNPNALLMRRPLRLASLDGAFRLSAARLPAPWHAALALLAARGMHWRDKLAAIRMMNALRRDGWQVPAEWTVGRLLSHHAQTSDLIRLVWEPLCLAALNTPPALASAALFVRVLKDSLAGGLRDSDILLPCVDLSALWPDAAARQVTMRYGSTVRQLDPSDRWVDVNGERFDAAVLAVPPLVAARLLGNALRETGSQALLKALQAFDYMPIATLNLRLAQPWPLPEPMMMLREDSARGHAGQWLFDRSRLTGAGQGAELAVVVSAAVGLADTDRAAVIAKLVEQIREQAARHPAGLPPMPAVELAELFIEKRATFAAVPNRARPLNHTPWRTLALAGDWTDTGYPGVLEGAVRSGLQAARVVQAGAAGGPTSHV</sequence>
<dbReference type="SUPFAM" id="SSF51905">
    <property type="entry name" value="FAD/NAD(P)-binding domain"/>
    <property type="match status" value="1"/>
</dbReference>
<evidence type="ECO:0000313" key="3">
    <source>
        <dbReference type="Proteomes" id="UP000077037"/>
    </source>
</evidence>
<protein>
    <submittedName>
        <fullName evidence="2">Oxidoreductase</fullName>
        <ecNumber evidence="2">1.14.99.-</ecNumber>
        <ecNumber evidence="2">1.3.5.5</ecNumber>
    </submittedName>
</protein>
<keyword evidence="2" id="KW-0560">Oxidoreductase</keyword>
<dbReference type="InterPro" id="IPR017830">
    <property type="entry name" value="SQase_HpnE"/>
</dbReference>
<dbReference type="EMBL" id="FKBS01000029">
    <property type="protein sequence ID" value="SAI57807.1"/>
    <property type="molecule type" value="Genomic_DNA"/>
</dbReference>
<gene>
    <name evidence="2" type="primary">crtD</name>
    <name evidence="2" type="ORF">SAMEA1982600_04997</name>
</gene>
<dbReference type="Proteomes" id="UP000077037">
    <property type="component" value="Unassembled WGS sequence"/>
</dbReference>